<dbReference type="InParanoid" id="G4YLR4"/>
<dbReference type="AlphaFoldDB" id="G4YLR4"/>
<reference evidence="1 2" key="1">
    <citation type="journal article" date="2006" name="Science">
        <title>Phytophthora genome sequences uncover evolutionary origins and mechanisms of pathogenesis.</title>
        <authorList>
            <person name="Tyler B.M."/>
            <person name="Tripathy S."/>
            <person name="Zhang X."/>
            <person name="Dehal P."/>
            <person name="Jiang R.H."/>
            <person name="Aerts A."/>
            <person name="Arredondo F.D."/>
            <person name="Baxter L."/>
            <person name="Bensasson D."/>
            <person name="Beynon J.L."/>
            <person name="Chapman J."/>
            <person name="Damasceno C.M."/>
            <person name="Dorrance A.E."/>
            <person name="Dou D."/>
            <person name="Dickerman A.W."/>
            <person name="Dubchak I.L."/>
            <person name="Garbelotto M."/>
            <person name="Gijzen M."/>
            <person name="Gordon S.G."/>
            <person name="Govers F."/>
            <person name="Grunwald N.J."/>
            <person name="Huang W."/>
            <person name="Ivors K.L."/>
            <person name="Jones R.W."/>
            <person name="Kamoun S."/>
            <person name="Krampis K."/>
            <person name="Lamour K.H."/>
            <person name="Lee M.K."/>
            <person name="McDonald W.H."/>
            <person name="Medina M."/>
            <person name="Meijer H.J."/>
            <person name="Nordberg E.K."/>
            <person name="Maclean D.J."/>
            <person name="Ospina-Giraldo M.D."/>
            <person name="Morris P.F."/>
            <person name="Phuntumart V."/>
            <person name="Putnam N.H."/>
            <person name="Rash S."/>
            <person name="Rose J.K."/>
            <person name="Sakihama Y."/>
            <person name="Salamov A.A."/>
            <person name="Savidor A."/>
            <person name="Scheuring C.F."/>
            <person name="Smith B.M."/>
            <person name="Sobral B.W."/>
            <person name="Terry A."/>
            <person name="Torto-Alalibo T.A."/>
            <person name="Win J."/>
            <person name="Xu Z."/>
            <person name="Zhang H."/>
            <person name="Grigoriev I.V."/>
            <person name="Rokhsar D.S."/>
            <person name="Boore J.L."/>
        </authorList>
    </citation>
    <scope>NUCLEOTIDE SEQUENCE [LARGE SCALE GENOMIC DNA]</scope>
    <source>
        <strain evidence="1 2">P6497</strain>
    </source>
</reference>
<dbReference type="Proteomes" id="UP000002640">
    <property type="component" value="Unassembled WGS sequence"/>
</dbReference>
<proteinExistence type="predicted"/>
<evidence type="ECO:0000313" key="1">
    <source>
        <dbReference type="EMBL" id="EGZ26684.1"/>
    </source>
</evidence>
<dbReference type="KEGG" id="psoj:PHYSODRAFT_320593"/>
<gene>
    <name evidence="1" type="ORF">PHYSODRAFT_320593</name>
</gene>
<sequence>METTEAGMTAFALPPAPRYRFLITVTADKVQLMLEDCKSKMQATGFLEQNEYLTRTNTIPNASVNDYVKIFKGALDYLPGD</sequence>
<name>G4YLR4_PHYSP</name>
<accession>G4YLR4</accession>
<dbReference type="RefSeq" id="XP_009513959.1">
    <property type="nucleotide sequence ID" value="XM_009515664.1"/>
</dbReference>
<organism evidence="1 2">
    <name type="scientific">Phytophthora sojae (strain P6497)</name>
    <name type="common">Soybean stem and root rot agent</name>
    <name type="synonym">Phytophthora megasperma f. sp. glycines</name>
    <dbReference type="NCBI Taxonomy" id="1094619"/>
    <lineage>
        <taxon>Eukaryota</taxon>
        <taxon>Sar</taxon>
        <taxon>Stramenopiles</taxon>
        <taxon>Oomycota</taxon>
        <taxon>Peronosporomycetes</taxon>
        <taxon>Peronosporales</taxon>
        <taxon>Peronosporaceae</taxon>
        <taxon>Phytophthora</taxon>
    </lineage>
</organism>
<evidence type="ECO:0000313" key="2">
    <source>
        <dbReference type="Proteomes" id="UP000002640"/>
    </source>
</evidence>
<keyword evidence="2" id="KW-1185">Reference proteome</keyword>
<dbReference type="EMBL" id="JH159151">
    <property type="protein sequence ID" value="EGZ26684.1"/>
    <property type="molecule type" value="Genomic_DNA"/>
</dbReference>
<dbReference type="GeneID" id="20644483"/>
<protein>
    <submittedName>
        <fullName evidence="1">Uncharacterized protein</fullName>
    </submittedName>
</protein>